<organism evidence="20 21">
    <name type="scientific">Bremerella cremea</name>
    <dbReference type="NCBI Taxonomy" id="1031537"/>
    <lineage>
        <taxon>Bacteria</taxon>
        <taxon>Pseudomonadati</taxon>
        <taxon>Planctomycetota</taxon>
        <taxon>Planctomycetia</taxon>
        <taxon>Pirellulales</taxon>
        <taxon>Pirellulaceae</taxon>
        <taxon>Bremerella</taxon>
    </lineage>
</organism>
<keyword evidence="8 20" id="KW-0418">Kinase</keyword>
<evidence type="ECO:0000256" key="17">
    <source>
        <dbReference type="PIRSR" id="PIRSR600829-3"/>
    </source>
</evidence>
<sequence>MKNKLTPRGWLRKFELAFTGLLWAVRTEGSFRVHLPAATLAISAAVVLSFDAVRWAVLLGTIGLVLTAELFNTALETVSDAIDQEHNQYIKLALDVASGAVLVASLTAIAVAGFLYWQPFWSWWSSAATS</sequence>
<evidence type="ECO:0000313" key="20">
    <source>
        <dbReference type="EMBL" id="RCS40498.1"/>
    </source>
</evidence>
<evidence type="ECO:0000256" key="12">
    <source>
        <dbReference type="ARBA" id="ARBA00023136"/>
    </source>
</evidence>
<evidence type="ECO:0000256" key="8">
    <source>
        <dbReference type="ARBA" id="ARBA00022777"/>
    </source>
</evidence>
<dbReference type="EMBL" id="QPEX01000046">
    <property type="protein sequence ID" value="RCS40498.1"/>
    <property type="molecule type" value="Genomic_DNA"/>
</dbReference>
<feature type="binding site" evidence="18">
    <location>
        <position position="28"/>
    </location>
    <ligand>
        <name>a divalent metal cation</name>
        <dbReference type="ChEBI" id="CHEBI:60240"/>
    </ligand>
</feature>
<dbReference type="PANTHER" id="PTHR34299:SF1">
    <property type="entry name" value="DIACYLGLYCEROL KINASE"/>
    <property type="match status" value="1"/>
</dbReference>
<evidence type="ECO:0000256" key="7">
    <source>
        <dbReference type="ARBA" id="ARBA00022741"/>
    </source>
</evidence>
<evidence type="ECO:0000256" key="15">
    <source>
        <dbReference type="PIRSR" id="PIRSR600829-1"/>
    </source>
</evidence>
<dbReference type="CDD" id="cd14263">
    <property type="entry name" value="DAGK_IM_like"/>
    <property type="match status" value="1"/>
</dbReference>
<evidence type="ECO:0000256" key="19">
    <source>
        <dbReference type="SAM" id="Phobius"/>
    </source>
</evidence>
<keyword evidence="11" id="KW-0443">Lipid metabolism</keyword>
<dbReference type="AlphaFoldDB" id="A0A368KL67"/>
<evidence type="ECO:0000313" key="21">
    <source>
        <dbReference type="Proteomes" id="UP000253562"/>
    </source>
</evidence>
<evidence type="ECO:0000256" key="1">
    <source>
        <dbReference type="ARBA" id="ARBA00004651"/>
    </source>
</evidence>
<comment type="subcellular location">
    <subcellularLocation>
        <location evidence="1">Cell membrane</location>
        <topology evidence="1">Multi-pass membrane protein</topology>
    </subcellularLocation>
</comment>
<evidence type="ECO:0000256" key="13">
    <source>
        <dbReference type="ARBA" id="ARBA00023209"/>
    </source>
</evidence>
<keyword evidence="12 19" id="KW-0472">Membrane</keyword>
<keyword evidence="3" id="KW-1003">Cell membrane</keyword>
<evidence type="ECO:0000256" key="18">
    <source>
        <dbReference type="PIRSR" id="PIRSR600829-4"/>
    </source>
</evidence>
<dbReference type="GO" id="GO:0008654">
    <property type="term" value="P:phospholipid biosynthetic process"/>
    <property type="evidence" value="ECO:0007669"/>
    <property type="project" value="UniProtKB-KW"/>
</dbReference>
<keyword evidence="4" id="KW-0444">Lipid biosynthesis</keyword>
<feature type="transmembrane region" description="Helical" evidence="19">
    <location>
        <begin position="53"/>
        <end position="71"/>
    </location>
</feature>
<dbReference type="OrthoDB" id="286729at2"/>
<feature type="binding site" evidence="16">
    <location>
        <position position="69"/>
    </location>
    <ligand>
        <name>substrate</name>
    </ligand>
</feature>
<dbReference type="InterPro" id="IPR036945">
    <property type="entry name" value="DAGK_sf"/>
</dbReference>
<comment type="cofactor">
    <cofactor evidence="18">
        <name>Mg(2+)</name>
        <dbReference type="ChEBI" id="CHEBI:18420"/>
    </cofactor>
    <text evidence="18">Mn(2+), Zn(2+), Cd(2+) and Co(2+) support activity to lesser extents.</text>
</comment>
<keyword evidence="10 19" id="KW-1133">Transmembrane helix</keyword>
<dbReference type="RefSeq" id="WP_114373199.1">
    <property type="nucleotide sequence ID" value="NZ_QPEX01000046.1"/>
</dbReference>
<name>A0A368KL67_9BACT</name>
<keyword evidence="18" id="KW-0460">Magnesium</keyword>
<reference evidence="20 21" key="1">
    <citation type="submission" date="2018-07" db="EMBL/GenBank/DDBJ databases">
        <title>Comparative genomes isolates from brazilian mangrove.</title>
        <authorList>
            <person name="De Araujo J.E."/>
            <person name="Taketani R.G."/>
            <person name="Silva M.C.P."/>
            <person name="Lourenco M.V."/>
            <person name="Oliveira V.M."/>
            <person name="Andreote F.D."/>
        </authorList>
    </citation>
    <scope>NUCLEOTIDE SEQUENCE [LARGE SCALE GENOMIC DNA]</scope>
    <source>
        <strain evidence="20 21">HEX PRIS-MGV</strain>
    </source>
</reference>
<dbReference type="Pfam" id="PF01219">
    <property type="entry name" value="DAGK_prokar"/>
    <property type="match status" value="1"/>
</dbReference>
<evidence type="ECO:0000256" key="4">
    <source>
        <dbReference type="ARBA" id="ARBA00022516"/>
    </source>
</evidence>
<dbReference type="PANTHER" id="PTHR34299">
    <property type="entry name" value="DIACYLGLYCEROL KINASE"/>
    <property type="match status" value="1"/>
</dbReference>
<evidence type="ECO:0000256" key="16">
    <source>
        <dbReference type="PIRSR" id="PIRSR600829-2"/>
    </source>
</evidence>
<accession>A0A368KL67</accession>
<evidence type="ECO:0000256" key="10">
    <source>
        <dbReference type="ARBA" id="ARBA00022989"/>
    </source>
</evidence>
<feature type="binding site" evidence="17">
    <location>
        <position position="76"/>
    </location>
    <ligand>
        <name>ATP</name>
        <dbReference type="ChEBI" id="CHEBI:30616"/>
    </ligand>
</feature>
<evidence type="ECO:0000256" key="14">
    <source>
        <dbReference type="ARBA" id="ARBA00023264"/>
    </source>
</evidence>
<dbReference type="InterPro" id="IPR000829">
    <property type="entry name" value="DAGK"/>
</dbReference>
<comment type="caution">
    <text evidence="20">The sequence shown here is derived from an EMBL/GenBank/DDBJ whole genome shotgun (WGS) entry which is preliminary data.</text>
</comment>
<dbReference type="GO" id="GO:0016301">
    <property type="term" value="F:kinase activity"/>
    <property type="evidence" value="ECO:0007669"/>
    <property type="project" value="UniProtKB-KW"/>
</dbReference>
<evidence type="ECO:0000256" key="11">
    <source>
        <dbReference type="ARBA" id="ARBA00023098"/>
    </source>
</evidence>
<protein>
    <submittedName>
        <fullName evidence="20">Diacylglycerol kinase family protein</fullName>
    </submittedName>
</protein>
<keyword evidence="7 17" id="KW-0547">Nucleotide-binding</keyword>
<dbReference type="GO" id="GO:0005524">
    <property type="term" value="F:ATP binding"/>
    <property type="evidence" value="ECO:0007669"/>
    <property type="project" value="UniProtKB-KW"/>
</dbReference>
<proteinExistence type="inferred from homology"/>
<gene>
    <name evidence="20" type="ORF">DTL42_24295</name>
</gene>
<comment type="similarity">
    <text evidence="2">Belongs to the bacterial diacylglycerol kinase family.</text>
</comment>
<feature type="binding site" evidence="16">
    <location>
        <position position="98"/>
    </location>
    <ligand>
        <name>substrate</name>
    </ligand>
</feature>
<keyword evidence="6 19" id="KW-0812">Transmembrane</keyword>
<keyword evidence="9 17" id="KW-0067">ATP-binding</keyword>
<feature type="active site" description="Proton acceptor" evidence="15">
    <location>
        <position position="69"/>
    </location>
</feature>
<evidence type="ECO:0000256" key="9">
    <source>
        <dbReference type="ARBA" id="ARBA00022840"/>
    </source>
</evidence>
<evidence type="ECO:0000256" key="5">
    <source>
        <dbReference type="ARBA" id="ARBA00022679"/>
    </source>
</evidence>
<keyword evidence="13" id="KW-0594">Phospholipid biosynthesis</keyword>
<dbReference type="Gene3D" id="1.10.287.3610">
    <property type="match status" value="1"/>
</dbReference>
<keyword evidence="18" id="KW-0479">Metal-binding</keyword>
<evidence type="ECO:0000256" key="3">
    <source>
        <dbReference type="ARBA" id="ARBA00022475"/>
    </source>
</evidence>
<keyword evidence="5" id="KW-0808">Transferase</keyword>
<feature type="binding site" evidence="17">
    <location>
        <position position="28"/>
    </location>
    <ligand>
        <name>ATP</name>
        <dbReference type="ChEBI" id="CHEBI:30616"/>
    </ligand>
</feature>
<dbReference type="Proteomes" id="UP000253562">
    <property type="component" value="Unassembled WGS sequence"/>
</dbReference>
<evidence type="ECO:0000256" key="2">
    <source>
        <dbReference type="ARBA" id="ARBA00005967"/>
    </source>
</evidence>
<feature type="transmembrane region" description="Helical" evidence="19">
    <location>
        <begin position="92"/>
        <end position="117"/>
    </location>
</feature>
<dbReference type="GO" id="GO:0005886">
    <property type="term" value="C:plasma membrane"/>
    <property type="evidence" value="ECO:0007669"/>
    <property type="project" value="UniProtKB-SubCell"/>
</dbReference>
<keyword evidence="14" id="KW-1208">Phospholipid metabolism</keyword>
<feature type="binding site" evidence="18">
    <location>
        <position position="76"/>
    </location>
    <ligand>
        <name>a divalent metal cation</name>
        <dbReference type="ChEBI" id="CHEBI:60240"/>
    </ligand>
</feature>
<dbReference type="GO" id="GO:0046872">
    <property type="term" value="F:metal ion binding"/>
    <property type="evidence" value="ECO:0007669"/>
    <property type="project" value="UniProtKB-KW"/>
</dbReference>
<evidence type="ECO:0000256" key="6">
    <source>
        <dbReference type="ARBA" id="ARBA00022692"/>
    </source>
</evidence>